<dbReference type="Proteomes" id="UP000630887">
    <property type="component" value="Unassembled WGS sequence"/>
</dbReference>
<evidence type="ECO:0000313" key="2">
    <source>
        <dbReference type="EMBL" id="GIG07462.1"/>
    </source>
</evidence>
<dbReference type="SUPFAM" id="SSF51735">
    <property type="entry name" value="NAD(P)-binding Rossmann-fold domains"/>
    <property type="match status" value="1"/>
</dbReference>
<evidence type="ECO:0000256" key="1">
    <source>
        <dbReference type="ARBA" id="ARBA00006484"/>
    </source>
</evidence>
<keyword evidence="3" id="KW-1185">Reference proteome</keyword>
<comment type="similarity">
    <text evidence="1">Belongs to the short-chain dehydrogenases/reductases (SDR) family.</text>
</comment>
<organism evidence="2 3">
    <name type="scientific">Catellatospora coxensis</name>
    <dbReference type="NCBI Taxonomy" id="310354"/>
    <lineage>
        <taxon>Bacteria</taxon>
        <taxon>Bacillati</taxon>
        <taxon>Actinomycetota</taxon>
        <taxon>Actinomycetes</taxon>
        <taxon>Micromonosporales</taxon>
        <taxon>Micromonosporaceae</taxon>
        <taxon>Catellatospora</taxon>
    </lineage>
</organism>
<evidence type="ECO:0008006" key="4">
    <source>
        <dbReference type="Google" id="ProtNLM"/>
    </source>
</evidence>
<dbReference type="Pfam" id="PF00106">
    <property type="entry name" value="adh_short"/>
    <property type="match status" value="1"/>
</dbReference>
<comment type="caution">
    <text evidence="2">The sequence shown here is derived from an EMBL/GenBank/DDBJ whole genome shotgun (WGS) entry which is preliminary data.</text>
</comment>
<name>A0A8J3KW44_9ACTN</name>
<sequence>MIDLSGRTALVSGSTQGIGYAIAEGLARCGAHVVVNGRGASTEEAAARLRSAVPDAPVTGVAADLATADGAAAMLDAMPNTPTPSSPDPPASIMNLWHGSTACPGHNFMITLRGTCQRRADG</sequence>
<reference evidence="2 3" key="1">
    <citation type="submission" date="2021-01" db="EMBL/GenBank/DDBJ databases">
        <title>Whole genome shotgun sequence of Catellatospora coxensis NBRC 107359.</title>
        <authorList>
            <person name="Komaki H."/>
            <person name="Tamura T."/>
        </authorList>
    </citation>
    <scope>NUCLEOTIDE SEQUENCE [LARGE SCALE GENOMIC DNA]</scope>
    <source>
        <strain evidence="2 3">NBRC 107359</strain>
    </source>
</reference>
<evidence type="ECO:0000313" key="3">
    <source>
        <dbReference type="Proteomes" id="UP000630887"/>
    </source>
</evidence>
<dbReference type="RefSeq" id="WP_203693821.1">
    <property type="nucleotide sequence ID" value="NZ_BAAALC010000012.1"/>
</dbReference>
<dbReference type="PANTHER" id="PTHR43943">
    <property type="entry name" value="DEHYDROGENASE/REDUCTASE (SDR FAMILY) MEMBER 4"/>
    <property type="match status" value="1"/>
</dbReference>
<dbReference type="PANTHER" id="PTHR43943:SF2">
    <property type="entry name" value="DEHYDROGENASE_REDUCTASE 4"/>
    <property type="match status" value="1"/>
</dbReference>
<dbReference type="InterPro" id="IPR002347">
    <property type="entry name" value="SDR_fam"/>
</dbReference>
<dbReference type="Gene3D" id="3.40.50.720">
    <property type="entry name" value="NAD(P)-binding Rossmann-like Domain"/>
    <property type="match status" value="1"/>
</dbReference>
<dbReference type="InterPro" id="IPR036291">
    <property type="entry name" value="NAD(P)-bd_dom_sf"/>
</dbReference>
<gene>
    <name evidence="2" type="ORF">Cco03nite_41620</name>
</gene>
<dbReference type="EMBL" id="BONI01000034">
    <property type="protein sequence ID" value="GIG07462.1"/>
    <property type="molecule type" value="Genomic_DNA"/>
</dbReference>
<proteinExistence type="inferred from homology"/>
<dbReference type="AlphaFoldDB" id="A0A8J3KW44"/>
<protein>
    <recommendedName>
        <fullName evidence="4">Short subunit dehydrogenase</fullName>
    </recommendedName>
</protein>
<accession>A0A8J3KW44</accession>